<protein>
    <recommendedName>
        <fullName evidence="3">FxLD family lantipeptide</fullName>
    </recommendedName>
</protein>
<comment type="caution">
    <text evidence="1">The sequence shown here is derived from an EMBL/GenBank/DDBJ whole genome shotgun (WGS) entry which is preliminary data.</text>
</comment>
<evidence type="ECO:0008006" key="3">
    <source>
        <dbReference type="Google" id="ProtNLM"/>
    </source>
</evidence>
<dbReference type="EMBL" id="JBHLUH010000023">
    <property type="protein sequence ID" value="MFC0529003.1"/>
    <property type="molecule type" value="Genomic_DNA"/>
</dbReference>
<reference evidence="1 2" key="1">
    <citation type="submission" date="2024-09" db="EMBL/GenBank/DDBJ databases">
        <authorList>
            <person name="Sun Q."/>
            <person name="Mori K."/>
        </authorList>
    </citation>
    <scope>NUCLEOTIDE SEQUENCE [LARGE SCALE GENOMIC DNA]</scope>
    <source>
        <strain evidence="1 2">TBRC 3947</strain>
    </source>
</reference>
<dbReference type="RefSeq" id="WP_377251559.1">
    <property type="nucleotide sequence ID" value="NZ_JBHLUH010000023.1"/>
</dbReference>
<proteinExistence type="predicted"/>
<organism evidence="1 2">
    <name type="scientific">Phytohabitans kaempferiae</name>
    <dbReference type="NCBI Taxonomy" id="1620943"/>
    <lineage>
        <taxon>Bacteria</taxon>
        <taxon>Bacillati</taxon>
        <taxon>Actinomycetota</taxon>
        <taxon>Actinomycetes</taxon>
        <taxon>Micromonosporales</taxon>
        <taxon>Micromonosporaceae</taxon>
    </lineage>
</organism>
<dbReference type="Proteomes" id="UP001589867">
    <property type="component" value="Unassembled WGS sequence"/>
</dbReference>
<sequence>MDVQVRSDVADGYAVRCCDTSDNCAATCASS</sequence>
<evidence type="ECO:0000313" key="1">
    <source>
        <dbReference type="EMBL" id="MFC0529003.1"/>
    </source>
</evidence>
<name>A0ABV6M3B7_9ACTN</name>
<gene>
    <name evidence="1" type="ORF">ACFFIA_15185</name>
</gene>
<accession>A0ABV6M3B7</accession>
<evidence type="ECO:0000313" key="2">
    <source>
        <dbReference type="Proteomes" id="UP001589867"/>
    </source>
</evidence>
<keyword evidence="2" id="KW-1185">Reference proteome</keyword>